<keyword evidence="3" id="KW-1185">Reference proteome</keyword>
<dbReference type="Pfam" id="PF00226">
    <property type="entry name" value="DnaJ"/>
    <property type="match status" value="1"/>
</dbReference>
<dbReference type="Gene3D" id="1.10.287.110">
    <property type="entry name" value="DnaJ domain"/>
    <property type="match status" value="1"/>
</dbReference>
<proteinExistence type="predicted"/>
<accession>G0QNI1</accession>
<dbReference type="SUPFAM" id="SSF46565">
    <property type="entry name" value="Chaperone J-domain"/>
    <property type="match status" value="1"/>
</dbReference>
<dbReference type="AlphaFoldDB" id="G0QNI1"/>
<dbReference type="EMBL" id="GL983490">
    <property type="protein sequence ID" value="EGR33215.1"/>
    <property type="molecule type" value="Genomic_DNA"/>
</dbReference>
<dbReference type="InParanoid" id="G0QNI1"/>
<evidence type="ECO:0000313" key="3">
    <source>
        <dbReference type="Proteomes" id="UP000008983"/>
    </source>
</evidence>
<gene>
    <name evidence="2" type="ORF">IMG5_058910</name>
</gene>
<dbReference type="RefSeq" id="XP_004037201.1">
    <property type="nucleotide sequence ID" value="XM_004037153.1"/>
</dbReference>
<reference evidence="2 3" key="1">
    <citation type="submission" date="2011-07" db="EMBL/GenBank/DDBJ databases">
        <authorList>
            <person name="Coyne R."/>
            <person name="Brami D."/>
            <person name="Johnson J."/>
            <person name="Hostetler J."/>
            <person name="Hannick L."/>
            <person name="Clark T."/>
            <person name="Cassidy-Hanley D."/>
            <person name="Inman J."/>
        </authorList>
    </citation>
    <scope>NUCLEOTIDE SEQUENCE [LARGE SCALE GENOMIC DNA]</scope>
    <source>
        <strain evidence="2 3">G5</strain>
    </source>
</reference>
<protein>
    <recommendedName>
        <fullName evidence="1">J domain-containing protein</fullName>
    </recommendedName>
</protein>
<dbReference type="GeneID" id="14909398"/>
<feature type="domain" description="J" evidence="1">
    <location>
        <begin position="8"/>
        <end position="32"/>
    </location>
</feature>
<dbReference type="Proteomes" id="UP000008983">
    <property type="component" value="Unassembled WGS sequence"/>
</dbReference>
<evidence type="ECO:0000313" key="2">
    <source>
        <dbReference type="EMBL" id="EGR33215.1"/>
    </source>
</evidence>
<feature type="non-terminal residue" evidence="2">
    <location>
        <position position="1"/>
    </location>
</feature>
<dbReference type="InterPro" id="IPR036869">
    <property type="entry name" value="J_dom_sf"/>
</dbReference>
<name>G0QNI1_ICHMU</name>
<evidence type="ECO:0000259" key="1">
    <source>
        <dbReference type="Pfam" id="PF00226"/>
    </source>
</evidence>
<organism evidence="2 3">
    <name type="scientific">Ichthyophthirius multifiliis</name>
    <name type="common">White spot disease agent</name>
    <name type="synonym">Ich</name>
    <dbReference type="NCBI Taxonomy" id="5932"/>
    <lineage>
        <taxon>Eukaryota</taxon>
        <taxon>Sar</taxon>
        <taxon>Alveolata</taxon>
        <taxon>Ciliophora</taxon>
        <taxon>Intramacronucleata</taxon>
        <taxon>Oligohymenophorea</taxon>
        <taxon>Hymenostomatida</taxon>
        <taxon>Ophryoglenina</taxon>
        <taxon>Ichthyophthirius</taxon>
    </lineage>
</organism>
<sequence length="119" mass="14507">KITIKQLKKEKFKEISEAYKILSVEVKRKEYDQMINEQNYKLKNSQFYDFQKNVNSKINNIKIIMDKENMKIFMKILSKNQNIKQNKIKNNIKLTKIIKVFKLEIFLWILWQGKDYGKI</sequence>
<dbReference type="InterPro" id="IPR001623">
    <property type="entry name" value="DnaJ_domain"/>
</dbReference>